<dbReference type="PROSITE" id="PS50089">
    <property type="entry name" value="ZF_RING_2"/>
    <property type="match status" value="1"/>
</dbReference>
<evidence type="ECO:0000256" key="2">
    <source>
        <dbReference type="SAM" id="MobiDB-lite"/>
    </source>
</evidence>
<evidence type="ECO:0000259" key="3">
    <source>
        <dbReference type="PROSITE" id="PS50089"/>
    </source>
</evidence>
<feature type="compositionally biased region" description="Basic and acidic residues" evidence="2">
    <location>
        <begin position="166"/>
        <end position="179"/>
    </location>
</feature>
<protein>
    <submittedName>
        <fullName evidence="4">Zinc finger protein</fullName>
    </submittedName>
</protein>
<evidence type="ECO:0000313" key="4">
    <source>
        <dbReference type="EMBL" id="OVA09355.1"/>
    </source>
</evidence>
<dbReference type="GO" id="GO:0008270">
    <property type="term" value="F:zinc ion binding"/>
    <property type="evidence" value="ECO:0007669"/>
    <property type="project" value="UniProtKB-KW"/>
</dbReference>
<evidence type="ECO:0000256" key="1">
    <source>
        <dbReference type="PROSITE-ProRule" id="PRU00175"/>
    </source>
</evidence>
<proteinExistence type="predicted"/>
<feature type="domain" description="RING-type" evidence="3">
    <location>
        <begin position="195"/>
        <end position="237"/>
    </location>
</feature>
<sequence length="268" mass="30896">MAGKAAQSVVKAIGEYQYPWKEKLAKYKDELSKGVWGYWELGAWKSLGISGRRRARLRKEVLLAGQDWPYDPARKEMRSKRKGHKCDRISAEKRANTAELMKKMPEMLLDYKKRRWEKKMKEEDAKNVNFVSNMSKAESRVGATEIVSLRRKEPKVAPNAVIESDSPEKIKEGPSESDYPMEREFGMSGDDEECCCVCLSRLTEGDQTRRLPCFHMFHKVCVGRWLDLCGKTCPLCRFSVEGESSQKKEEELTEEMVIWFSSFHAAGF</sequence>
<keyword evidence="5" id="KW-1185">Reference proteome</keyword>
<organism evidence="4 5">
    <name type="scientific">Macleaya cordata</name>
    <name type="common">Five-seeded plume-poppy</name>
    <name type="synonym">Bocconia cordata</name>
    <dbReference type="NCBI Taxonomy" id="56857"/>
    <lineage>
        <taxon>Eukaryota</taxon>
        <taxon>Viridiplantae</taxon>
        <taxon>Streptophyta</taxon>
        <taxon>Embryophyta</taxon>
        <taxon>Tracheophyta</taxon>
        <taxon>Spermatophyta</taxon>
        <taxon>Magnoliopsida</taxon>
        <taxon>Ranunculales</taxon>
        <taxon>Papaveraceae</taxon>
        <taxon>Papaveroideae</taxon>
        <taxon>Macleaya</taxon>
    </lineage>
</organism>
<dbReference type="InterPro" id="IPR001841">
    <property type="entry name" value="Znf_RING"/>
</dbReference>
<evidence type="ECO:0000313" key="5">
    <source>
        <dbReference type="Proteomes" id="UP000195402"/>
    </source>
</evidence>
<name>A0A200QFZ9_MACCD</name>
<dbReference type="PANTHER" id="PTHR36781">
    <property type="entry name" value="OS05G0114600 PROTEIN"/>
    <property type="match status" value="1"/>
</dbReference>
<keyword evidence="1" id="KW-0479">Metal-binding</keyword>
<dbReference type="SMART" id="SM00184">
    <property type="entry name" value="RING"/>
    <property type="match status" value="1"/>
</dbReference>
<dbReference type="EMBL" id="MVGT01002102">
    <property type="protein sequence ID" value="OVA09355.1"/>
    <property type="molecule type" value="Genomic_DNA"/>
</dbReference>
<dbReference type="InParanoid" id="A0A200QFZ9"/>
<dbReference type="SUPFAM" id="SSF57850">
    <property type="entry name" value="RING/U-box"/>
    <property type="match status" value="1"/>
</dbReference>
<dbReference type="InterPro" id="IPR013083">
    <property type="entry name" value="Znf_RING/FYVE/PHD"/>
</dbReference>
<dbReference type="AlphaFoldDB" id="A0A200QFZ9"/>
<dbReference type="STRING" id="56857.A0A200QFZ9"/>
<dbReference type="OrthoDB" id="18529at2759"/>
<dbReference type="Pfam" id="PF13639">
    <property type="entry name" value="zf-RING_2"/>
    <property type="match status" value="1"/>
</dbReference>
<keyword evidence="1" id="KW-0862">Zinc</keyword>
<feature type="region of interest" description="Disordered" evidence="2">
    <location>
        <begin position="157"/>
        <end position="179"/>
    </location>
</feature>
<keyword evidence="1" id="KW-0863">Zinc-finger</keyword>
<dbReference type="Gene3D" id="3.30.40.10">
    <property type="entry name" value="Zinc/RING finger domain, C3HC4 (zinc finger)"/>
    <property type="match status" value="1"/>
</dbReference>
<dbReference type="Proteomes" id="UP000195402">
    <property type="component" value="Unassembled WGS sequence"/>
</dbReference>
<dbReference type="PANTHER" id="PTHR36781:SF1">
    <property type="entry name" value="OS05G0114600 PROTEIN"/>
    <property type="match status" value="1"/>
</dbReference>
<reference evidence="4 5" key="1">
    <citation type="journal article" date="2017" name="Mol. Plant">
        <title>The Genome of Medicinal Plant Macleaya cordata Provides New Insights into Benzylisoquinoline Alkaloids Metabolism.</title>
        <authorList>
            <person name="Liu X."/>
            <person name="Liu Y."/>
            <person name="Huang P."/>
            <person name="Ma Y."/>
            <person name="Qing Z."/>
            <person name="Tang Q."/>
            <person name="Cao H."/>
            <person name="Cheng P."/>
            <person name="Zheng Y."/>
            <person name="Yuan Z."/>
            <person name="Zhou Y."/>
            <person name="Liu J."/>
            <person name="Tang Z."/>
            <person name="Zhuo Y."/>
            <person name="Zhang Y."/>
            <person name="Yu L."/>
            <person name="Huang J."/>
            <person name="Yang P."/>
            <person name="Peng Q."/>
            <person name="Zhang J."/>
            <person name="Jiang W."/>
            <person name="Zhang Z."/>
            <person name="Lin K."/>
            <person name="Ro D.K."/>
            <person name="Chen X."/>
            <person name="Xiong X."/>
            <person name="Shang Y."/>
            <person name="Huang S."/>
            <person name="Zeng J."/>
        </authorList>
    </citation>
    <scope>NUCLEOTIDE SEQUENCE [LARGE SCALE GENOMIC DNA]</scope>
    <source>
        <strain evidence="5">cv. BLH2017</strain>
        <tissue evidence="4">Root</tissue>
    </source>
</reference>
<gene>
    <name evidence="4" type="ORF">BVC80_6815g1</name>
</gene>
<comment type="caution">
    <text evidence="4">The sequence shown here is derived from an EMBL/GenBank/DDBJ whole genome shotgun (WGS) entry which is preliminary data.</text>
</comment>
<accession>A0A200QFZ9</accession>